<dbReference type="PANTHER" id="PTHR43669">
    <property type="entry name" value="5-KETO-D-GLUCONATE 5-REDUCTASE"/>
    <property type="match status" value="1"/>
</dbReference>
<dbReference type="Pfam" id="PF00106">
    <property type="entry name" value="adh_short"/>
    <property type="match status" value="1"/>
</dbReference>
<dbReference type="Proteomes" id="UP000183447">
    <property type="component" value="Unassembled WGS sequence"/>
</dbReference>
<dbReference type="PRINTS" id="PR00081">
    <property type="entry name" value="GDHRDH"/>
</dbReference>
<dbReference type="AlphaFoldDB" id="A0A1K2HVX8"/>
<dbReference type="InterPro" id="IPR002347">
    <property type="entry name" value="SDR_fam"/>
</dbReference>
<dbReference type="PANTHER" id="PTHR43669:SF12">
    <property type="entry name" value="BLR5618 PROTEIN"/>
    <property type="match status" value="1"/>
</dbReference>
<evidence type="ECO:0000256" key="2">
    <source>
        <dbReference type="ARBA" id="ARBA00023002"/>
    </source>
</evidence>
<keyword evidence="2" id="KW-0560">Oxidoreductase</keyword>
<dbReference type="STRING" id="665118.SAMN02983003_1422"/>
<dbReference type="EMBL" id="FPKU01000001">
    <property type="protein sequence ID" value="SFZ83039.1"/>
    <property type="molecule type" value="Genomic_DNA"/>
</dbReference>
<dbReference type="CDD" id="cd05233">
    <property type="entry name" value="SDR_c"/>
    <property type="match status" value="1"/>
</dbReference>
<sequence>MADSRIAIVTGGGSGIGRSVAHTLASAGWTVVVAGRRLDALEQTAAGHSGIHPIAANVTDAASVDALFDETVSRFGRLDLLFNNAGVNVPAVPLDELKVDDLKSIIDVNLFGVMLCARAAMRVMKAQSPQGGRIINNGSISAYAPRPNAAPYTATKHAITGLTKSITLDGRAANIAGGQIDIGNAVTDMSARMASGTLQANGSVMSEPRMDVDHVGKAILHMASLPLEANIPFITVMASGMPLYGRG</sequence>
<protein>
    <submittedName>
        <fullName evidence="4">NADP-dependent 3-hydroxy acid dehydrogenase YdfG</fullName>
    </submittedName>
</protein>
<dbReference type="PRINTS" id="PR00080">
    <property type="entry name" value="SDRFAMILY"/>
</dbReference>
<comment type="similarity">
    <text evidence="1 3">Belongs to the short-chain dehydrogenases/reductases (SDR) family.</text>
</comment>
<evidence type="ECO:0000256" key="1">
    <source>
        <dbReference type="ARBA" id="ARBA00006484"/>
    </source>
</evidence>
<dbReference type="InterPro" id="IPR036291">
    <property type="entry name" value="NAD(P)-bd_dom_sf"/>
</dbReference>
<dbReference type="GO" id="GO:0016491">
    <property type="term" value="F:oxidoreductase activity"/>
    <property type="evidence" value="ECO:0007669"/>
    <property type="project" value="UniProtKB-KW"/>
</dbReference>
<dbReference type="Gene3D" id="3.40.50.720">
    <property type="entry name" value="NAD(P)-binding Rossmann-like Domain"/>
    <property type="match status" value="1"/>
</dbReference>
<keyword evidence="5" id="KW-1185">Reference proteome</keyword>
<evidence type="ECO:0000313" key="5">
    <source>
        <dbReference type="Proteomes" id="UP000183447"/>
    </source>
</evidence>
<dbReference type="SUPFAM" id="SSF51735">
    <property type="entry name" value="NAD(P)-binding Rossmann-fold domains"/>
    <property type="match status" value="1"/>
</dbReference>
<name>A0A1K2HVX8_9HYPH</name>
<organism evidence="4 5">
    <name type="scientific">Devosia enhydra</name>
    <dbReference type="NCBI Taxonomy" id="665118"/>
    <lineage>
        <taxon>Bacteria</taxon>
        <taxon>Pseudomonadati</taxon>
        <taxon>Pseudomonadota</taxon>
        <taxon>Alphaproteobacteria</taxon>
        <taxon>Hyphomicrobiales</taxon>
        <taxon>Devosiaceae</taxon>
        <taxon>Devosia</taxon>
    </lineage>
</organism>
<evidence type="ECO:0000313" key="4">
    <source>
        <dbReference type="EMBL" id="SFZ83039.1"/>
    </source>
</evidence>
<dbReference type="OrthoDB" id="658698at2"/>
<accession>A0A1K2HVX8</accession>
<gene>
    <name evidence="4" type="ORF">SAMN02983003_1422</name>
</gene>
<evidence type="ECO:0000256" key="3">
    <source>
        <dbReference type="RuleBase" id="RU000363"/>
    </source>
</evidence>
<proteinExistence type="inferred from homology"/>
<dbReference type="RefSeq" id="WP_072340213.1">
    <property type="nucleotide sequence ID" value="NZ_FPKU01000001.1"/>
</dbReference>
<dbReference type="FunFam" id="3.40.50.720:FF:000084">
    <property type="entry name" value="Short-chain dehydrogenase reductase"/>
    <property type="match status" value="1"/>
</dbReference>
<reference evidence="4 5" key="1">
    <citation type="submission" date="2016-11" db="EMBL/GenBank/DDBJ databases">
        <authorList>
            <person name="Jaros S."/>
            <person name="Januszkiewicz K."/>
            <person name="Wedrychowicz H."/>
        </authorList>
    </citation>
    <scope>NUCLEOTIDE SEQUENCE [LARGE SCALE GENOMIC DNA]</scope>
    <source>
        <strain evidence="4 5">ATCC 23634</strain>
    </source>
</reference>